<comment type="catalytic activity">
    <reaction evidence="11">
        <text>4'-O-methylnorbelladine + reduced [NADPH--hemoprotein reductase] + O2 = (10bR,4aS)-noroxomaritidine + oxidized [NADPH--hemoprotein reductase] + 2 H2O + H(+)</text>
        <dbReference type="Rhea" id="RHEA:51260"/>
        <dbReference type="Rhea" id="RHEA-COMP:11964"/>
        <dbReference type="Rhea" id="RHEA-COMP:11965"/>
        <dbReference type="ChEBI" id="CHEBI:15377"/>
        <dbReference type="ChEBI" id="CHEBI:15378"/>
        <dbReference type="ChEBI" id="CHEBI:15379"/>
        <dbReference type="ChEBI" id="CHEBI:57618"/>
        <dbReference type="ChEBI" id="CHEBI:58210"/>
        <dbReference type="ChEBI" id="CHEBI:133993"/>
        <dbReference type="ChEBI" id="CHEBI:133995"/>
        <dbReference type="EC" id="1.14.19.50"/>
    </reaction>
</comment>
<evidence type="ECO:0000256" key="8">
    <source>
        <dbReference type="ARBA" id="ARBA00023136"/>
    </source>
</evidence>
<dbReference type="OrthoDB" id="1470350at2759"/>
<evidence type="ECO:0000256" key="2">
    <source>
        <dbReference type="ARBA" id="ARBA00010617"/>
    </source>
</evidence>
<evidence type="ECO:0000256" key="14">
    <source>
        <dbReference type="SAM" id="Phobius"/>
    </source>
</evidence>
<dbReference type="GO" id="GO:0005506">
    <property type="term" value="F:iron ion binding"/>
    <property type="evidence" value="ECO:0007669"/>
    <property type="project" value="InterPro"/>
</dbReference>
<dbReference type="InterPro" id="IPR002401">
    <property type="entry name" value="Cyt_P450_E_grp-I"/>
</dbReference>
<dbReference type="GO" id="GO:0016705">
    <property type="term" value="F:oxidoreductase activity, acting on paired donors, with incorporation or reduction of molecular oxygen"/>
    <property type="evidence" value="ECO:0007669"/>
    <property type="project" value="InterPro"/>
</dbReference>
<dbReference type="GO" id="GO:0020037">
    <property type="term" value="F:heme binding"/>
    <property type="evidence" value="ECO:0007669"/>
    <property type="project" value="InterPro"/>
</dbReference>
<dbReference type="PRINTS" id="PR00463">
    <property type="entry name" value="EP450I"/>
</dbReference>
<keyword evidence="13" id="KW-0503">Monooxygenase</keyword>
<protein>
    <recommendedName>
        <fullName evidence="9">noroxomaritidine synthase</fullName>
        <ecNumber evidence="9">1.14.19.50</ecNumber>
    </recommendedName>
</protein>
<dbReference type="Pfam" id="PF00067">
    <property type="entry name" value="p450"/>
    <property type="match status" value="1"/>
</dbReference>
<comment type="caution">
    <text evidence="16">The sequence shown here is derived from an EMBL/GenBank/DDBJ whole genome shotgun (WGS) entry which is preliminary data.</text>
</comment>
<keyword evidence="5 14" id="KW-1133">Transmembrane helix</keyword>
<keyword evidence="4 12" id="KW-0479">Metal-binding</keyword>
<comment type="similarity">
    <text evidence="2 13">Belongs to the cytochrome P450 family.</text>
</comment>
<evidence type="ECO:0000256" key="3">
    <source>
        <dbReference type="ARBA" id="ARBA00022692"/>
    </source>
</evidence>
<evidence type="ECO:0000313" key="16">
    <source>
        <dbReference type="EMBL" id="KAG0449050.1"/>
    </source>
</evidence>
<keyword evidence="6 13" id="KW-0560">Oxidoreductase</keyword>
<keyword evidence="7 12" id="KW-0408">Iron</keyword>
<gene>
    <name evidence="15" type="ORF">HPP92_027536</name>
    <name evidence="16" type="ORF">HPP92_027550</name>
</gene>
<keyword evidence="12 13" id="KW-0349">Heme</keyword>
<dbReference type="EMBL" id="JADCNM010000223">
    <property type="protein sequence ID" value="KAG0449020.1"/>
    <property type="molecule type" value="Genomic_DNA"/>
</dbReference>
<keyword evidence="3 14" id="KW-0812">Transmembrane</keyword>
<dbReference type="PRINTS" id="PR00385">
    <property type="entry name" value="P450"/>
</dbReference>
<dbReference type="Proteomes" id="UP000636800">
    <property type="component" value="Unassembled WGS sequence"/>
</dbReference>
<dbReference type="EMBL" id="JADCNL010000222">
    <property type="protein sequence ID" value="KAG0449050.1"/>
    <property type="molecule type" value="Genomic_DNA"/>
</dbReference>
<dbReference type="GO" id="GO:0006629">
    <property type="term" value="P:lipid metabolic process"/>
    <property type="evidence" value="ECO:0007669"/>
    <property type="project" value="UniProtKB-ARBA"/>
</dbReference>
<evidence type="ECO:0000256" key="6">
    <source>
        <dbReference type="ARBA" id="ARBA00023002"/>
    </source>
</evidence>
<evidence type="ECO:0000256" key="10">
    <source>
        <dbReference type="ARBA" id="ARBA00048529"/>
    </source>
</evidence>
<sequence>MDTPPAEFLASIVCFLFFFIVYRRRRSDHHLPTNWPIFGVLPAVMANLHRLHDFGTELLGATGCTFVLDGSWLSRTKYFITCDPANINHVFNANFHNFPKGPDFSEMFDILGDGIFNADDESWRSQRRKAQLLMVQPRFRAYVTRCCREKVENGLLPLLRRISEEGRTVDLQDVFLRLTFDITCNLVFGVDPVSLSPEFPTVPFAKAMDDAMVAILHRNIMPPACWKLMRRFMLGRERSLANAWIVIDQFVQENINKSKGRFISDGGDDLLSAYIQDSAATVNSSDKFLRDMTVNMMLAGRDTTGSALSWFFYLLCKNPRVEAKVLDEVRKPKETTAKGKELVYLHAALCESLRLYPPVPFESKEVATAEKMPSGEMVEPGMHILFSIYSMARMEGIWGKDCLEFLPERWITEKGVVRHEPAYKFMAFNCGPRTCLGKEVAFTQLKTAAAAVLKEFRVVMVEGHVVAPKVSIILQMRNGLKVKVMRREEII</sequence>
<dbReference type="Proteomes" id="UP000639772">
    <property type="component" value="Unassembled WGS sequence"/>
</dbReference>
<evidence type="ECO:0000313" key="18">
    <source>
        <dbReference type="Proteomes" id="UP000639772"/>
    </source>
</evidence>
<keyword evidence="17" id="KW-1185">Reference proteome</keyword>
<organism evidence="16 17">
    <name type="scientific">Vanilla planifolia</name>
    <name type="common">Vanilla</name>
    <dbReference type="NCBI Taxonomy" id="51239"/>
    <lineage>
        <taxon>Eukaryota</taxon>
        <taxon>Viridiplantae</taxon>
        <taxon>Streptophyta</taxon>
        <taxon>Embryophyta</taxon>
        <taxon>Tracheophyta</taxon>
        <taxon>Spermatophyta</taxon>
        <taxon>Magnoliopsida</taxon>
        <taxon>Liliopsida</taxon>
        <taxon>Asparagales</taxon>
        <taxon>Orchidaceae</taxon>
        <taxon>Vanilloideae</taxon>
        <taxon>Vanilleae</taxon>
        <taxon>Vanilla</taxon>
    </lineage>
</organism>
<accession>A0A835U5W9</accession>
<proteinExistence type="inferred from homology"/>
<dbReference type="PROSITE" id="PS00086">
    <property type="entry name" value="CYTOCHROME_P450"/>
    <property type="match status" value="1"/>
</dbReference>
<reference evidence="17 18" key="1">
    <citation type="journal article" date="2020" name="Nat. Food">
        <title>A phased Vanilla planifolia genome enables genetic improvement of flavour and production.</title>
        <authorList>
            <person name="Hasing T."/>
            <person name="Tang H."/>
            <person name="Brym M."/>
            <person name="Khazi F."/>
            <person name="Huang T."/>
            <person name="Chambers A.H."/>
        </authorList>
    </citation>
    <scope>NUCLEOTIDE SEQUENCE [LARGE SCALE GENOMIC DNA]</scope>
    <source>
        <tissue evidence="16">Leaf</tissue>
    </source>
</reference>
<dbReference type="GO" id="GO:0016020">
    <property type="term" value="C:membrane"/>
    <property type="evidence" value="ECO:0007669"/>
    <property type="project" value="UniProtKB-SubCell"/>
</dbReference>
<evidence type="ECO:0000256" key="4">
    <source>
        <dbReference type="ARBA" id="ARBA00022723"/>
    </source>
</evidence>
<dbReference type="AlphaFoldDB" id="A0A835U5W9"/>
<evidence type="ECO:0000313" key="17">
    <source>
        <dbReference type="Proteomes" id="UP000636800"/>
    </source>
</evidence>
<comment type="cofactor">
    <cofactor evidence="12">
        <name>heme</name>
        <dbReference type="ChEBI" id="CHEBI:30413"/>
    </cofactor>
</comment>
<name>A0A835U5W9_VANPL</name>
<keyword evidence="8 14" id="KW-0472">Membrane</keyword>
<dbReference type="EC" id="1.14.19.50" evidence="9"/>
<dbReference type="SUPFAM" id="SSF48264">
    <property type="entry name" value="Cytochrome P450"/>
    <property type="match status" value="1"/>
</dbReference>
<evidence type="ECO:0000313" key="15">
    <source>
        <dbReference type="EMBL" id="KAG0449020.1"/>
    </source>
</evidence>
<feature type="binding site" description="axial binding residue" evidence="12">
    <location>
        <position position="435"/>
    </location>
    <ligand>
        <name>heme</name>
        <dbReference type="ChEBI" id="CHEBI:30413"/>
    </ligand>
    <ligandPart>
        <name>Fe</name>
        <dbReference type="ChEBI" id="CHEBI:18248"/>
    </ligandPart>
</feature>
<evidence type="ECO:0000256" key="7">
    <source>
        <dbReference type="ARBA" id="ARBA00023004"/>
    </source>
</evidence>
<evidence type="ECO:0000256" key="9">
    <source>
        <dbReference type="ARBA" id="ARBA00039071"/>
    </source>
</evidence>
<evidence type="ECO:0000256" key="5">
    <source>
        <dbReference type="ARBA" id="ARBA00022989"/>
    </source>
</evidence>
<dbReference type="GO" id="GO:0004497">
    <property type="term" value="F:monooxygenase activity"/>
    <property type="evidence" value="ECO:0007669"/>
    <property type="project" value="UniProtKB-KW"/>
</dbReference>
<evidence type="ECO:0000256" key="1">
    <source>
        <dbReference type="ARBA" id="ARBA00004167"/>
    </source>
</evidence>
<dbReference type="InterPro" id="IPR036396">
    <property type="entry name" value="Cyt_P450_sf"/>
</dbReference>
<comment type="catalytic activity">
    <reaction evidence="10">
        <text>4'-O-methylnorbelladine + reduced [NADPH--hemoprotein reductase] + O2 = (10bS,4aR)-noroxomaritidine + oxidized [NADPH--hemoprotein reductase] + 2 H2O + H(+)</text>
        <dbReference type="Rhea" id="RHEA:51264"/>
        <dbReference type="Rhea" id="RHEA-COMP:11964"/>
        <dbReference type="Rhea" id="RHEA-COMP:11965"/>
        <dbReference type="ChEBI" id="CHEBI:15377"/>
        <dbReference type="ChEBI" id="CHEBI:15378"/>
        <dbReference type="ChEBI" id="CHEBI:15379"/>
        <dbReference type="ChEBI" id="CHEBI:57618"/>
        <dbReference type="ChEBI" id="CHEBI:58210"/>
        <dbReference type="ChEBI" id="CHEBI:133993"/>
        <dbReference type="ChEBI" id="CHEBI:133996"/>
        <dbReference type="EC" id="1.14.19.50"/>
    </reaction>
</comment>
<dbReference type="InterPro" id="IPR001128">
    <property type="entry name" value="Cyt_P450"/>
</dbReference>
<comment type="subcellular location">
    <subcellularLocation>
        <location evidence="1">Membrane</location>
        <topology evidence="1">Single-pass membrane protein</topology>
    </subcellularLocation>
</comment>
<dbReference type="Gene3D" id="1.10.630.10">
    <property type="entry name" value="Cytochrome P450"/>
    <property type="match status" value="1"/>
</dbReference>
<evidence type="ECO:0000256" key="11">
    <source>
        <dbReference type="ARBA" id="ARBA00049170"/>
    </source>
</evidence>
<dbReference type="CDD" id="cd11064">
    <property type="entry name" value="CYP86A"/>
    <property type="match status" value="1"/>
</dbReference>
<evidence type="ECO:0000256" key="13">
    <source>
        <dbReference type="RuleBase" id="RU000461"/>
    </source>
</evidence>
<dbReference type="InterPro" id="IPR017972">
    <property type="entry name" value="Cyt_P450_CS"/>
</dbReference>
<dbReference type="PANTHER" id="PTHR24296">
    <property type="entry name" value="CYTOCHROME P450"/>
    <property type="match status" value="1"/>
</dbReference>
<evidence type="ECO:0000256" key="12">
    <source>
        <dbReference type="PIRSR" id="PIRSR602401-1"/>
    </source>
</evidence>
<feature type="transmembrane region" description="Helical" evidence="14">
    <location>
        <begin position="6"/>
        <end position="22"/>
    </location>
</feature>